<name>A0ACD5BJ79_9PSEU</name>
<reference evidence="1" key="1">
    <citation type="submission" date="2023-10" db="EMBL/GenBank/DDBJ databases">
        <title>Whole genome sequencing of actinobacterial strain Amycolatopsis sp. (BCA-696) identifies the underlying plant growth-promoting genes.</title>
        <authorList>
            <person name="Gandham P."/>
            <person name="Vadla N."/>
            <person name="Saji A."/>
            <person name="Srinivas V."/>
            <person name="Ruperao P."/>
            <person name="Selvanayagam S."/>
            <person name="Saxena R.K."/>
            <person name="Rathore A."/>
            <person name="Gopalakrishnan S."/>
            <person name="Thakur V."/>
        </authorList>
    </citation>
    <scope>NUCLEOTIDE SEQUENCE</scope>
    <source>
        <strain evidence="1">BCA-696</strain>
    </source>
</reference>
<dbReference type="EMBL" id="CP150484">
    <property type="protein sequence ID" value="WYW19411.1"/>
    <property type="molecule type" value="Genomic_DNA"/>
</dbReference>
<dbReference type="Proteomes" id="UP001456344">
    <property type="component" value="Chromosome"/>
</dbReference>
<organism evidence="1 2">
    <name type="scientific">Amycolatopsis coloradensis</name>
    <dbReference type="NCBI Taxonomy" id="76021"/>
    <lineage>
        <taxon>Bacteria</taxon>
        <taxon>Bacillati</taxon>
        <taxon>Actinomycetota</taxon>
        <taxon>Actinomycetes</taxon>
        <taxon>Pseudonocardiales</taxon>
        <taxon>Pseudonocardiaceae</taxon>
        <taxon>Amycolatopsis</taxon>
    </lineage>
</organism>
<protein>
    <submittedName>
        <fullName evidence="1">Uncharacterized protein</fullName>
    </submittedName>
</protein>
<proteinExistence type="predicted"/>
<evidence type="ECO:0000313" key="2">
    <source>
        <dbReference type="Proteomes" id="UP001456344"/>
    </source>
</evidence>
<keyword evidence="2" id="KW-1185">Reference proteome</keyword>
<sequence length="141" mass="16053">MRRTLMYVDKATWPVTPATRTVDLGDEVWLSPSQPRFDGETVTFHVHRIYRGGVEISGIDYQVCHACKTALLGELELVDDAQRHGIGSRVLDRLRRDLPGYRWAITPEKATAQPFWDAIRRAYPGEYDLGARPLGCTHLLF</sequence>
<accession>A0ACD5BJ79</accession>
<gene>
    <name evidence="1" type="ORF">LCL61_28090</name>
</gene>
<evidence type="ECO:0000313" key="1">
    <source>
        <dbReference type="EMBL" id="WYW19411.1"/>
    </source>
</evidence>